<feature type="signal peptide" evidence="1">
    <location>
        <begin position="1"/>
        <end position="20"/>
    </location>
</feature>
<reference evidence="2 3" key="1">
    <citation type="journal article" date="2014" name="Genome Biol. Evol.">
        <title>The secreted proteins of Achlya hypogyna and Thraustotheca clavata identify the ancestral oomycete secretome and reveal gene acquisitions by horizontal gene transfer.</title>
        <authorList>
            <person name="Misner I."/>
            <person name="Blouin N."/>
            <person name="Leonard G."/>
            <person name="Richards T.A."/>
            <person name="Lane C.E."/>
        </authorList>
    </citation>
    <scope>NUCLEOTIDE SEQUENCE [LARGE SCALE GENOMIC DNA]</scope>
    <source>
        <strain evidence="2 3">ATCC 48635</strain>
    </source>
</reference>
<comment type="caution">
    <text evidence="2">The sequence shown here is derived from an EMBL/GenBank/DDBJ whole genome shotgun (WGS) entry which is preliminary data.</text>
</comment>
<sequence>MFHFPISIVALALLMIPTLLHDLMKTVRPGNASCPDLPSIDMVPTRPRAASEDRQASRLWDHKRQTCHNCKHVYLISLSTTPNYCSVDCKSNALYLQTVSLSLRAAKKEVIDDNKADGTETKVVKFGDAPTIVATDKLNTSAGDCEMGINDVALAMGFDISDGPEQPQTFAEFHTRKLACRPVECLVQSTPEAPVMIVDEAIIVFGDNDDGVAKKEKVAAWDDKREKCANCKLVFLKALSRAEHYCSLDCKASALYREGIQRAIEAMKVAAETEPEKEQPEIADLVDTTPFQPILVGEAHTFAEFHTQKLAGKNVEWSFSALY</sequence>
<feature type="chain" id="PRO_5010716189" description="Secreted protein" evidence="1">
    <location>
        <begin position="21"/>
        <end position="323"/>
    </location>
</feature>
<dbReference type="OrthoDB" id="64555at2759"/>
<evidence type="ECO:0000313" key="2">
    <source>
        <dbReference type="EMBL" id="OQS00677.1"/>
    </source>
</evidence>
<protein>
    <recommendedName>
        <fullName evidence="4">Secreted protein</fullName>
    </recommendedName>
</protein>
<dbReference type="AlphaFoldDB" id="A0A1V9ZRQ7"/>
<dbReference type="Proteomes" id="UP000243579">
    <property type="component" value="Unassembled WGS sequence"/>
</dbReference>
<evidence type="ECO:0008006" key="4">
    <source>
        <dbReference type="Google" id="ProtNLM"/>
    </source>
</evidence>
<dbReference type="EMBL" id="JNBR01000027">
    <property type="protein sequence ID" value="OQS00677.1"/>
    <property type="molecule type" value="Genomic_DNA"/>
</dbReference>
<gene>
    <name evidence="2" type="ORF">ACHHYP_02892</name>
</gene>
<keyword evidence="3" id="KW-1185">Reference proteome</keyword>
<proteinExistence type="predicted"/>
<keyword evidence="1" id="KW-0732">Signal</keyword>
<organism evidence="2 3">
    <name type="scientific">Achlya hypogyna</name>
    <name type="common">Oomycete</name>
    <name type="synonym">Protoachlya hypogyna</name>
    <dbReference type="NCBI Taxonomy" id="1202772"/>
    <lineage>
        <taxon>Eukaryota</taxon>
        <taxon>Sar</taxon>
        <taxon>Stramenopiles</taxon>
        <taxon>Oomycota</taxon>
        <taxon>Saprolegniomycetes</taxon>
        <taxon>Saprolegniales</taxon>
        <taxon>Achlyaceae</taxon>
        <taxon>Achlya</taxon>
    </lineage>
</organism>
<evidence type="ECO:0000256" key="1">
    <source>
        <dbReference type="SAM" id="SignalP"/>
    </source>
</evidence>
<evidence type="ECO:0000313" key="3">
    <source>
        <dbReference type="Proteomes" id="UP000243579"/>
    </source>
</evidence>
<name>A0A1V9ZRQ7_ACHHY</name>
<accession>A0A1V9ZRQ7</accession>